<dbReference type="InterPro" id="IPR026673">
    <property type="entry name" value="SPEC3/Stum"/>
</dbReference>
<accession>A0AAD1Y1Z6</accession>
<organism evidence="6 7">
    <name type="scientific">Euplotes crassus</name>
    <dbReference type="NCBI Taxonomy" id="5936"/>
    <lineage>
        <taxon>Eukaryota</taxon>
        <taxon>Sar</taxon>
        <taxon>Alveolata</taxon>
        <taxon>Ciliophora</taxon>
        <taxon>Intramacronucleata</taxon>
        <taxon>Spirotrichea</taxon>
        <taxon>Hypotrichia</taxon>
        <taxon>Euplotida</taxon>
        <taxon>Euplotidae</taxon>
        <taxon>Moneuplotes</taxon>
    </lineage>
</organism>
<proteinExistence type="predicted"/>
<sequence>MPCEAWQGEIPAIKGEIITIIIWVLNLFRPGAGTFVSSCLGDKHCISSQVIVAILQMLTAFCIVGWVWSIWWGALIYKKHSK</sequence>
<evidence type="ECO:0000256" key="1">
    <source>
        <dbReference type="ARBA" id="ARBA00004141"/>
    </source>
</evidence>
<dbReference type="PANTHER" id="PTHR21676:SF6">
    <property type="entry name" value="PROTEIN STUM"/>
    <property type="match status" value="1"/>
</dbReference>
<evidence type="ECO:0000256" key="5">
    <source>
        <dbReference type="SAM" id="Phobius"/>
    </source>
</evidence>
<evidence type="ECO:0000256" key="4">
    <source>
        <dbReference type="ARBA" id="ARBA00023136"/>
    </source>
</evidence>
<dbReference type="GO" id="GO:0016020">
    <property type="term" value="C:membrane"/>
    <property type="evidence" value="ECO:0007669"/>
    <property type="project" value="UniProtKB-SubCell"/>
</dbReference>
<gene>
    <name evidence="6" type="ORF">ECRASSUSDP1_LOCUS25313</name>
</gene>
<dbReference type="PANTHER" id="PTHR21676">
    <property type="entry name" value="PROTEIN STUM"/>
    <property type="match status" value="1"/>
</dbReference>
<keyword evidence="3 5" id="KW-1133">Transmembrane helix</keyword>
<name>A0AAD1Y1Z6_EUPCR</name>
<dbReference type="Pfam" id="PF15795">
    <property type="entry name" value="Spec3"/>
    <property type="match status" value="1"/>
</dbReference>
<evidence type="ECO:0000256" key="3">
    <source>
        <dbReference type="ARBA" id="ARBA00022989"/>
    </source>
</evidence>
<evidence type="ECO:0000313" key="7">
    <source>
        <dbReference type="Proteomes" id="UP001295684"/>
    </source>
</evidence>
<dbReference type="EMBL" id="CAMPGE010026105">
    <property type="protein sequence ID" value="CAI2383801.1"/>
    <property type="molecule type" value="Genomic_DNA"/>
</dbReference>
<dbReference type="AlphaFoldDB" id="A0AAD1Y1Z6"/>
<keyword evidence="4 5" id="KW-0472">Membrane</keyword>
<comment type="subcellular location">
    <subcellularLocation>
        <location evidence="1">Membrane</location>
        <topology evidence="1">Multi-pass membrane protein</topology>
    </subcellularLocation>
</comment>
<keyword evidence="7" id="KW-1185">Reference proteome</keyword>
<feature type="transmembrane region" description="Helical" evidence="5">
    <location>
        <begin position="50"/>
        <end position="77"/>
    </location>
</feature>
<evidence type="ECO:0000313" key="6">
    <source>
        <dbReference type="EMBL" id="CAI2383801.1"/>
    </source>
</evidence>
<evidence type="ECO:0000256" key="2">
    <source>
        <dbReference type="ARBA" id="ARBA00022692"/>
    </source>
</evidence>
<protein>
    <submittedName>
        <fullName evidence="6">Uncharacterized protein</fullName>
    </submittedName>
</protein>
<reference evidence="6" key="1">
    <citation type="submission" date="2023-07" db="EMBL/GenBank/DDBJ databases">
        <authorList>
            <consortium name="AG Swart"/>
            <person name="Singh M."/>
            <person name="Singh A."/>
            <person name="Seah K."/>
            <person name="Emmerich C."/>
        </authorList>
    </citation>
    <scope>NUCLEOTIDE SEQUENCE</scope>
    <source>
        <strain evidence="6">DP1</strain>
    </source>
</reference>
<dbReference type="Proteomes" id="UP001295684">
    <property type="component" value="Unassembled WGS sequence"/>
</dbReference>
<keyword evidence="2 5" id="KW-0812">Transmembrane</keyword>
<comment type="caution">
    <text evidence="6">The sequence shown here is derived from an EMBL/GenBank/DDBJ whole genome shotgun (WGS) entry which is preliminary data.</text>
</comment>